<dbReference type="AlphaFoldDB" id="A0A4R5L8U6"/>
<dbReference type="RefSeq" id="WP_133186338.1">
    <property type="nucleotide sequence ID" value="NZ_SMOD01000027.1"/>
</dbReference>
<dbReference type="EMBL" id="SMOD01000027">
    <property type="protein sequence ID" value="TDG04516.1"/>
    <property type="molecule type" value="Genomic_DNA"/>
</dbReference>
<reference evidence="1 2" key="1">
    <citation type="submission" date="2019-03" db="EMBL/GenBank/DDBJ databases">
        <title>Paraburkholderia sp. isolated from native Mimosa gymnas in Guartela State Park, Brazil.</title>
        <authorList>
            <person name="Paulitsch F."/>
            <person name="Hungria M."/>
            <person name="Delamuta J.R.M."/>
            <person name="Ribeiro R.A."/>
            <person name="Dall'Agnol R."/>
            <person name="Silva J.S.B."/>
        </authorList>
    </citation>
    <scope>NUCLEOTIDE SEQUENCE [LARGE SCALE GENOMIC DNA]</scope>
    <source>
        <strain evidence="1 2">CNPSo 3008</strain>
    </source>
</reference>
<dbReference type="Proteomes" id="UP000295606">
    <property type="component" value="Unassembled WGS sequence"/>
</dbReference>
<evidence type="ECO:0000313" key="2">
    <source>
        <dbReference type="Proteomes" id="UP000295606"/>
    </source>
</evidence>
<comment type="caution">
    <text evidence="1">The sequence shown here is derived from an EMBL/GenBank/DDBJ whole genome shotgun (WGS) entry which is preliminary data.</text>
</comment>
<name>A0A4R5L8U6_9BURK</name>
<accession>A0A4R5L8U6</accession>
<sequence length="62" mass="6929">MQFLTLGIWPFVIFLSGGPLTRATRLVFDTITPEGLSHRSVVYVIGALDAAERLIQRDAERI</sequence>
<gene>
    <name evidence="1" type="ORF">E1N52_29110</name>
</gene>
<protein>
    <submittedName>
        <fullName evidence="1">Uncharacterized protein</fullName>
    </submittedName>
</protein>
<organism evidence="1 2">
    <name type="scientific">Paraburkholderia guartelaensis</name>
    <dbReference type="NCBI Taxonomy" id="2546446"/>
    <lineage>
        <taxon>Bacteria</taxon>
        <taxon>Pseudomonadati</taxon>
        <taxon>Pseudomonadota</taxon>
        <taxon>Betaproteobacteria</taxon>
        <taxon>Burkholderiales</taxon>
        <taxon>Burkholderiaceae</taxon>
        <taxon>Paraburkholderia</taxon>
    </lineage>
</organism>
<proteinExistence type="predicted"/>
<evidence type="ECO:0000313" key="1">
    <source>
        <dbReference type="EMBL" id="TDG04516.1"/>
    </source>
</evidence>